<proteinExistence type="inferred from homology"/>
<dbReference type="EMBL" id="MPIN01000002">
    <property type="protein sequence ID" value="OJH40725.1"/>
    <property type="molecule type" value="Genomic_DNA"/>
</dbReference>
<dbReference type="Pfam" id="PF00150">
    <property type="entry name" value="Cellulase"/>
    <property type="match status" value="2"/>
</dbReference>
<protein>
    <recommendedName>
        <fullName evidence="4">Glycoside hydrolase family 5 domain-containing protein</fullName>
    </recommendedName>
</protein>
<organism evidence="5 6">
    <name type="scientific">Cystobacter ferrugineus</name>
    <dbReference type="NCBI Taxonomy" id="83449"/>
    <lineage>
        <taxon>Bacteria</taxon>
        <taxon>Pseudomonadati</taxon>
        <taxon>Myxococcota</taxon>
        <taxon>Myxococcia</taxon>
        <taxon>Myxococcales</taxon>
        <taxon>Cystobacterineae</taxon>
        <taxon>Archangiaceae</taxon>
        <taxon>Cystobacter</taxon>
    </lineage>
</organism>
<keyword evidence="1 3" id="KW-0378">Hydrolase</keyword>
<evidence type="ECO:0000259" key="4">
    <source>
        <dbReference type="Pfam" id="PF00150"/>
    </source>
</evidence>
<comment type="similarity">
    <text evidence="3">Belongs to the glycosyl hydrolase 5 (cellulase A) family.</text>
</comment>
<dbReference type="GO" id="GO:0009251">
    <property type="term" value="P:glucan catabolic process"/>
    <property type="evidence" value="ECO:0007669"/>
    <property type="project" value="TreeGrafter"/>
</dbReference>
<evidence type="ECO:0000256" key="2">
    <source>
        <dbReference type="ARBA" id="ARBA00023295"/>
    </source>
</evidence>
<reference evidence="6" key="1">
    <citation type="submission" date="2016-11" db="EMBL/GenBank/DDBJ databases">
        <authorList>
            <person name="Shukria A."/>
            <person name="Stevens D.C."/>
        </authorList>
    </citation>
    <scope>NUCLEOTIDE SEQUENCE [LARGE SCALE GENOMIC DNA]</scope>
    <source>
        <strain evidence="6">Cbfe23</strain>
    </source>
</reference>
<sequence length="613" mass="66729">MNAGQAGNFTIVLYAPEAVSNVTVSFQVRPYTPGGAISSTAVYTKTVTGQNFTAGEKKSYTWSYTTPSTLETGDYAWVTRATNATGSVVYIEVAKTEAIYTFHVNGTAPKRYVRGINIMDLGNAGGVLPGVLGTHYPKPTLAGMQRLKSRGLDVVRIPFLWERIQPVLNGGLNTTYLGYLLETLQHANSAGLGVIVDMHNYARYTSGGVERPFGSPGAPTKAQYADAWRRIASAIRSNPAAYNALYAYDIMNEPYSLPYQEGTYSNAVTFAGFESTTEGWVPRDSATTTVSREVRDNQGSLKLTIAASSGSGKVLGAVLQAATKRATVTHGPTFQAKVFVPTSTPGTLRARLLMMDGAWKTHFGEPFALTKGVENRVYFKPPDAAWKDNRSFSIEFIVDGSDGSAPFVFYVDNVAQGTQSGEMSPPQLWESYSQAAVDAIRGLGEQKLIMVEGYSFSSAEEWPKNHPRKWVTDSANNIMYHAHFYFDRSGKYENAHATELASAKNQGYASVGDLGIARVKNFTDWVAAQGTRGFIGEFGWPNSIKRPNDSAAWNADGEKLLQFLDDVGMGATMWTTGTWEGTKNPNINNVYQIEPSLVPLSQAAVLERHLGKP</sequence>
<feature type="domain" description="Glycoside hydrolase family 5" evidence="4">
    <location>
        <begin position="136"/>
        <end position="259"/>
    </location>
</feature>
<dbReference type="InterPro" id="IPR017853">
    <property type="entry name" value="GH"/>
</dbReference>
<keyword evidence="2 3" id="KW-0326">Glycosidase</keyword>
<name>A0A1L9BES1_9BACT</name>
<gene>
    <name evidence="5" type="ORF">BON30_07215</name>
</gene>
<comment type="caution">
    <text evidence="5">The sequence shown here is derived from an EMBL/GenBank/DDBJ whole genome shotgun (WGS) entry which is preliminary data.</text>
</comment>
<reference evidence="5 6" key="2">
    <citation type="submission" date="2016-12" db="EMBL/GenBank/DDBJ databases">
        <title>Draft Genome Sequence of Cystobacter ferrugineus Strain Cbfe23.</title>
        <authorList>
            <person name="Akbar S."/>
            <person name="Dowd S.E."/>
            <person name="Stevens D.C."/>
        </authorList>
    </citation>
    <scope>NUCLEOTIDE SEQUENCE [LARGE SCALE GENOMIC DNA]</scope>
    <source>
        <strain evidence="5 6">Cbfe23</strain>
    </source>
</reference>
<dbReference type="Proteomes" id="UP000182229">
    <property type="component" value="Unassembled WGS sequence"/>
</dbReference>
<dbReference type="SUPFAM" id="SSF51445">
    <property type="entry name" value="(Trans)glycosidases"/>
    <property type="match status" value="1"/>
</dbReference>
<dbReference type="AlphaFoldDB" id="A0A1L9BES1"/>
<dbReference type="PANTHER" id="PTHR34142:SF1">
    <property type="entry name" value="GLYCOSIDE HYDROLASE FAMILY 5 DOMAIN-CONTAINING PROTEIN"/>
    <property type="match status" value="1"/>
</dbReference>
<evidence type="ECO:0000256" key="1">
    <source>
        <dbReference type="ARBA" id="ARBA00022801"/>
    </source>
</evidence>
<evidence type="ECO:0000313" key="5">
    <source>
        <dbReference type="EMBL" id="OJH40725.1"/>
    </source>
</evidence>
<evidence type="ECO:0000313" key="6">
    <source>
        <dbReference type="Proteomes" id="UP000182229"/>
    </source>
</evidence>
<dbReference type="Gene3D" id="3.20.20.80">
    <property type="entry name" value="Glycosidases"/>
    <property type="match status" value="2"/>
</dbReference>
<dbReference type="STRING" id="83449.BON30_07215"/>
<feature type="domain" description="Glycoside hydrolase family 5" evidence="4">
    <location>
        <begin position="427"/>
        <end position="576"/>
    </location>
</feature>
<evidence type="ECO:0000256" key="3">
    <source>
        <dbReference type="RuleBase" id="RU361153"/>
    </source>
</evidence>
<keyword evidence="6" id="KW-1185">Reference proteome</keyword>
<accession>A0A1L9BES1</accession>
<dbReference type="InterPro" id="IPR001547">
    <property type="entry name" value="Glyco_hydro_5"/>
</dbReference>
<dbReference type="PANTHER" id="PTHR34142">
    <property type="entry name" value="ENDO-BETA-1,4-GLUCANASE A"/>
    <property type="match status" value="1"/>
</dbReference>
<dbReference type="GO" id="GO:0004553">
    <property type="term" value="F:hydrolase activity, hydrolyzing O-glycosyl compounds"/>
    <property type="evidence" value="ECO:0007669"/>
    <property type="project" value="InterPro"/>
</dbReference>